<feature type="transmembrane region" description="Helical" evidence="1">
    <location>
        <begin position="105"/>
        <end position="127"/>
    </location>
</feature>
<keyword evidence="3" id="KW-1185">Reference proteome</keyword>
<proteinExistence type="predicted"/>
<dbReference type="InterPro" id="IPR036259">
    <property type="entry name" value="MFS_trans_sf"/>
</dbReference>
<feature type="transmembrane region" description="Helical" evidence="1">
    <location>
        <begin position="335"/>
        <end position="358"/>
    </location>
</feature>
<dbReference type="EMBL" id="WBJX01000001">
    <property type="protein sequence ID" value="KAB1638886.1"/>
    <property type="molecule type" value="Genomic_DNA"/>
</dbReference>
<feature type="transmembrane region" description="Helical" evidence="1">
    <location>
        <begin position="12"/>
        <end position="34"/>
    </location>
</feature>
<dbReference type="SUPFAM" id="SSF103473">
    <property type="entry name" value="MFS general substrate transporter"/>
    <property type="match status" value="1"/>
</dbReference>
<sequence length="391" mass="38955">MKRTFSFGDGVQRLLVVGGVGLIAACYGLVRLAYGLYLPDIEADLGLDPSMAGAVSGGASAMYCVAAIVGFFLAGRLPRTLVAGAASTAGGGALGMAVASQVEGFAAFAIVSSAGAGLASPALVELLRRAVSGDRGQRFQVVVNAGTGPGLVLAGALALLLLPDWRLGWAAAAIVTVLSAVAVLISTARSSIGRVQRHGASAAVPPRAWFGQHVRVICAALLLGAGSAAVWTFGRTVLVEGGASGDFSALAWMCLGLGGALVLPLSAALRRLGSTRAWMLTALVVAASTALIGLFPGVRPLALLVCVAFGWGYTAATGALITWTSEIDEQRASAGTAMLFVVLVLGQGLGAALAGWGLDAGTPGLVFGIAAALSAAAIAPARPVASIVRVP</sequence>
<accession>A0A7J5B408</accession>
<dbReference type="InterPro" id="IPR011701">
    <property type="entry name" value="MFS"/>
</dbReference>
<evidence type="ECO:0000256" key="1">
    <source>
        <dbReference type="SAM" id="Phobius"/>
    </source>
</evidence>
<dbReference type="OrthoDB" id="2957247at2"/>
<dbReference type="RefSeq" id="WP_151421937.1">
    <property type="nucleotide sequence ID" value="NZ_WBJX01000001.1"/>
</dbReference>
<evidence type="ECO:0000313" key="3">
    <source>
        <dbReference type="Proteomes" id="UP000490386"/>
    </source>
</evidence>
<feature type="transmembrane region" description="Helical" evidence="1">
    <location>
        <begin position="301"/>
        <end position="323"/>
    </location>
</feature>
<reference evidence="2 3" key="1">
    <citation type="submission" date="2019-09" db="EMBL/GenBank/DDBJ databases">
        <title>Phylogeny of genus Pseudoclavibacter and closely related genus.</title>
        <authorList>
            <person name="Li Y."/>
        </authorList>
    </citation>
    <scope>NUCLEOTIDE SEQUENCE [LARGE SCALE GENOMIC DNA]</scope>
    <source>
        <strain evidence="2 3">THG-MD12</strain>
    </source>
</reference>
<dbReference type="GO" id="GO:0022857">
    <property type="term" value="F:transmembrane transporter activity"/>
    <property type="evidence" value="ECO:0007669"/>
    <property type="project" value="InterPro"/>
</dbReference>
<feature type="transmembrane region" description="Helical" evidence="1">
    <location>
        <begin position="81"/>
        <end position="99"/>
    </location>
</feature>
<feature type="transmembrane region" description="Helical" evidence="1">
    <location>
        <begin position="54"/>
        <end position="74"/>
    </location>
</feature>
<keyword evidence="1" id="KW-1133">Transmembrane helix</keyword>
<comment type="caution">
    <text evidence="2">The sequence shown here is derived from an EMBL/GenBank/DDBJ whole genome shotgun (WGS) entry which is preliminary data.</text>
</comment>
<evidence type="ECO:0000313" key="2">
    <source>
        <dbReference type="EMBL" id="KAB1638886.1"/>
    </source>
</evidence>
<feature type="transmembrane region" description="Helical" evidence="1">
    <location>
        <begin position="216"/>
        <end position="234"/>
    </location>
</feature>
<feature type="transmembrane region" description="Helical" evidence="1">
    <location>
        <begin position="167"/>
        <end position="188"/>
    </location>
</feature>
<dbReference type="Proteomes" id="UP000490386">
    <property type="component" value="Unassembled WGS sequence"/>
</dbReference>
<gene>
    <name evidence="2" type="ORF">F8O03_00575</name>
</gene>
<protein>
    <submittedName>
        <fullName evidence="2">YbfB/YjiJ family MFS transporter</fullName>
    </submittedName>
</protein>
<organism evidence="2 3">
    <name type="scientific">Pseudoclavibacter terrae</name>
    <dbReference type="NCBI Taxonomy" id="1530195"/>
    <lineage>
        <taxon>Bacteria</taxon>
        <taxon>Bacillati</taxon>
        <taxon>Actinomycetota</taxon>
        <taxon>Actinomycetes</taxon>
        <taxon>Micrococcales</taxon>
        <taxon>Microbacteriaceae</taxon>
        <taxon>Pseudoclavibacter</taxon>
    </lineage>
</organism>
<dbReference type="Pfam" id="PF07690">
    <property type="entry name" value="MFS_1"/>
    <property type="match status" value="1"/>
</dbReference>
<keyword evidence="1" id="KW-0812">Transmembrane</keyword>
<feature type="transmembrane region" description="Helical" evidence="1">
    <location>
        <begin position="249"/>
        <end position="269"/>
    </location>
</feature>
<dbReference type="PROSITE" id="PS51257">
    <property type="entry name" value="PROKAR_LIPOPROTEIN"/>
    <property type="match status" value="1"/>
</dbReference>
<feature type="transmembrane region" description="Helical" evidence="1">
    <location>
        <begin position="364"/>
        <end position="385"/>
    </location>
</feature>
<feature type="transmembrane region" description="Helical" evidence="1">
    <location>
        <begin position="276"/>
        <end position="295"/>
    </location>
</feature>
<keyword evidence="1" id="KW-0472">Membrane</keyword>
<feature type="transmembrane region" description="Helical" evidence="1">
    <location>
        <begin position="139"/>
        <end position="161"/>
    </location>
</feature>
<dbReference type="Gene3D" id="1.20.1250.20">
    <property type="entry name" value="MFS general substrate transporter like domains"/>
    <property type="match status" value="2"/>
</dbReference>
<name>A0A7J5B408_9MICO</name>
<dbReference type="AlphaFoldDB" id="A0A7J5B408"/>